<feature type="domain" description="Tyrosine specific protein phosphatases" evidence="1">
    <location>
        <begin position="156"/>
        <end position="228"/>
    </location>
</feature>
<dbReference type="InterPro" id="IPR000387">
    <property type="entry name" value="Tyr_Pase_dom"/>
</dbReference>
<dbReference type="EMBL" id="WVTA01000002">
    <property type="protein sequence ID" value="KAK3215721.1"/>
    <property type="molecule type" value="Genomic_DNA"/>
</dbReference>
<dbReference type="PROSITE" id="PS50056">
    <property type="entry name" value="TYR_PHOSPHATASE_2"/>
    <property type="match status" value="1"/>
</dbReference>
<comment type="caution">
    <text evidence="2">The sequence shown here is derived from an EMBL/GenBank/DDBJ whole genome shotgun (WGS) entry which is preliminary data.</text>
</comment>
<name>A0AAN6RLR2_9PLEO</name>
<dbReference type="InterPro" id="IPR016130">
    <property type="entry name" value="Tyr_Pase_AS"/>
</dbReference>
<dbReference type="PANTHER" id="PTHR31126">
    <property type="entry name" value="TYROSINE-PROTEIN PHOSPHATASE"/>
    <property type="match status" value="1"/>
</dbReference>
<dbReference type="InterPro" id="IPR029021">
    <property type="entry name" value="Prot-tyrosine_phosphatase-like"/>
</dbReference>
<protein>
    <recommendedName>
        <fullName evidence="1">Tyrosine specific protein phosphatases domain-containing protein</fullName>
    </recommendedName>
</protein>
<proteinExistence type="predicted"/>
<dbReference type="Proteomes" id="UP001280581">
    <property type="component" value="Unassembled WGS sequence"/>
</dbReference>
<sequence length="308" mass="33942">MTTELPSPPFYQVPNLNNFRDAALAYGGLKTNDGRSIRPALLYRSAEVSRVDGEGWKVIGGLGVKHVFDLRSKPEVDKGWAGITGEESKGVEDAMKGWEDALRSAGVERSWVPVFAADDYSPERLAERYMKYLDEAVEGFVSAYHDILTHGGPAFRTILLYLASLSPASLESSSKNPLGALIHCTAGKDRTGIFFGLLLSFLGVSDEQIANEYQLTEPGLKHIHEQVVPRLMASPAFERYKQERMGDASDEQGRQAALRMLGAKKESMLGALGMLREEWGSPEEYMRKVCGLGDKELAALKKILIIES</sequence>
<evidence type="ECO:0000313" key="3">
    <source>
        <dbReference type="Proteomes" id="UP001280581"/>
    </source>
</evidence>
<gene>
    <name evidence="2" type="ORF">GRF29_8g893622</name>
</gene>
<dbReference type="Gene3D" id="3.90.190.10">
    <property type="entry name" value="Protein tyrosine phosphatase superfamily"/>
    <property type="match status" value="1"/>
</dbReference>
<evidence type="ECO:0000313" key="2">
    <source>
        <dbReference type="EMBL" id="KAK3215721.1"/>
    </source>
</evidence>
<dbReference type="GO" id="GO:0004721">
    <property type="term" value="F:phosphoprotein phosphatase activity"/>
    <property type="evidence" value="ECO:0007669"/>
    <property type="project" value="InterPro"/>
</dbReference>
<reference evidence="2 3" key="1">
    <citation type="submission" date="2021-02" db="EMBL/GenBank/DDBJ databases">
        <title>Genome assembly of Pseudopithomyces chartarum.</title>
        <authorList>
            <person name="Jauregui R."/>
            <person name="Singh J."/>
            <person name="Voisey C."/>
        </authorList>
    </citation>
    <scope>NUCLEOTIDE SEQUENCE [LARGE SCALE GENOMIC DNA]</scope>
    <source>
        <strain evidence="2 3">AGR01</strain>
    </source>
</reference>
<keyword evidence="3" id="KW-1185">Reference proteome</keyword>
<dbReference type="SUPFAM" id="SSF52799">
    <property type="entry name" value="(Phosphotyrosine protein) phosphatases II"/>
    <property type="match status" value="1"/>
</dbReference>
<evidence type="ECO:0000259" key="1">
    <source>
        <dbReference type="PROSITE" id="PS50056"/>
    </source>
</evidence>
<dbReference type="PROSITE" id="PS00383">
    <property type="entry name" value="TYR_PHOSPHATASE_1"/>
    <property type="match status" value="1"/>
</dbReference>
<dbReference type="AlphaFoldDB" id="A0AAN6RLR2"/>
<dbReference type="PANTHER" id="PTHR31126:SF1">
    <property type="entry name" value="TYROSINE SPECIFIC PROTEIN PHOSPHATASES DOMAIN-CONTAINING PROTEIN"/>
    <property type="match status" value="1"/>
</dbReference>
<dbReference type="InterPro" id="IPR026893">
    <property type="entry name" value="Tyr/Ser_Pase_IphP-type"/>
</dbReference>
<dbReference type="Pfam" id="PF13350">
    <property type="entry name" value="Y_phosphatase3"/>
    <property type="match status" value="1"/>
</dbReference>
<organism evidence="2 3">
    <name type="scientific">Pseudopithomyces chartarum</name>
    <dbReference type="NCBI Taxonomy" id="1892770"/>
    <lineage>
        <taxon>Eukaryota</taxon>
        <taxon>Fungi</taxon>
        <taxon>Dikarya</taxon>
        <taxon>Ascomycota</taxon>
        <taxon>Pezizomycotina</taxon>
        <taxon>Dothideomycetes</taxon>
        <taxon>Pleosporomycetidae</taxon>
        <taxon>Pleosporales</taxon>
        <taxon>Massarineae</taxon>
        <taxon>Didymosphaeriaceae</taxon>
        <taxon>Pseudopithomyces</taxon>
    </lineage>
</organism>
<accession>A0AAN6RLR2</accession>